<evidence type="ECO:0000313" key="1">
    <source>
        <dbReference type="EMBL" id="MCM8567896.1"/>
    </source>
</evidence>
<comment type="caution">
    <text evidence="1">The sequence shown here is derived from an EMBL/GenBank/DDBJ whole genome shotgun (WGS) entry which is preliminary data.</text>
</comment>
<dbReference type="PANTHER" id="PTHR37953:SF1">
    <property type="entry name" value="UPF0127 PROTEIN MJ1496"/>
    <property type="match status" value="1"/>
</dbReference>
<proteinExistence type="predicted"/>
<reference evidence="1" key="1">
    <citation type="submission" date="2022-06" db="EMBL/GenBank/DDBJ databases">
        <title>Gramella sediminis sp. nov., isolated from deep-sea sediment of the Indian Ocean.</title>
        <authorList>
            <person name="Yang L."/>
        </authorList>
    </citation>
    <scope>NUCLEOTIDE SEQUENCE</scope>
    <source>
        <strain evidence="1">HMD3159</strain>
    </source>
</reference>
<organism evidence="1 2">
    <name type="scientific">Gramella jeungdoensis</name>
    <dbReference type="NCBI Taxonomy" id="708091"/>
    <lineage>
        <taxon>Bacteria</taxon>
        <taxon>Pseudomonadati</taxon>
        <taxon>Bacteroidota</taxon>
        <taxon>Flavobacteriia</taxon>
        <taxon>Flavobacteriales</taxon>
        <taxon>Flavobacteriaceae</taxon>
        <taxon>Christiangramia</taxon>
    </lineage>
</organism>
<dbReference type="EMBL" id="JAMSCK010000001">
    <property type="protein sequence ID" value="MCM8567896.1"/>
    <property type="molecule type" value="Genomic_DNA"/>
</dbReference>
<accession>A0ABT0YWS9</accession>
<dbReference type="InterPro" id="IPR038695">
    <property type="entry name" value="Saro_0823-like_sf"/>
</dbReference>
<keyword evidence="2" id="KW-1185">Reference proteome</keyword>
<dbReference type="Pfam" id="PF02643">
    <property type="entry name" value="DUF192"/>
    <property type="match status" value="1"/>
</dbReference>
<dbReference type="RefSeq" id="WP_252110310.1">
    <property type="nucleotide sequence ID" value="NZ_JAMSCK010000001.1"/>
</dbReference>
<dbReference type="InterPro" id="IPR003795">
    <property type="entry name" value="DUF192"/>
</dbReference>
<protein>
    <submittedName>
        <fullName evidence="1">DUF192 domain-containing protein</fullName>
    </submittedName>
</protein>
<evidence type="ECO:0000313" key="2">
    <source>
        <dbReference type="Proteomes" id="UP001155077"/>
    </source>
</evidence>
<gene>
    <name evidence="1" type="ORF">NE848_00765</name>
</gene>
<dbReference type="Gene3D" id="2.60.120.1140">
    <property type="entry name" value="Protein of unknown function DUF192"/>
    <property type="match status" value="1"/>
</dbReference>
<name>A0ABT0YWS9_9FLAO</name>
<sequence>MKKQILSLGTLAFFTCLSFTSCNEEKKEKTIETNPISFKKEAELYLLKSSGDTIEKLDIELAESDYEHETGLMYRDGMEDSQGMLFIYDSERVRNYYMKNTYFPLDIIYYAEDSSLVSIQKNATPREETSLPSDGPAQYVLEVNAGLSDEWNLEKGDKFTFYRTNSNEE</sequence>
<dbReference type="PANTHER" id="PTHR37953">
    <property type="entry name" value="UPF0127 PROTEIN MJ1496"/>
    <property type="match status" value="1"/>
</dbReference>
<dbReference type="PROSITE" id="PS51257">
    <property type="entry name" value="PROKAR_LIPOPROTEIN"/>
    <property type="match status" value="1"/>
</dbReference>
<dbReference type="Proteomes" id="UP001155077">
    <property type="component" value="Unassembled WGS sequence"/>
</dbReference>